<dbReference type="Proteomes" id="UP001056778">
    <property type="component" value="Chromosome 3"/>
</dbReference>
<dbReference type="EMBL" id="CM043017">
    <property type="protein sequence ID" value="KAI4464317.1"/>
    <property type="molecule type" value="Genomic_DNA"/>
</dbReference>
<comment type="caution">
    <text evidence="1">The sequence shown here is derived from an EMBL/GenBank/DDBJ whole genome shotgun (WGS) entry which is preliminary data.</text>
</comment>
<proteinExistence type="predicted"/>
<keyword evidence="2" id="KW-1185">Reference proteome</keyword>
<gene>
    <name evidence="1" type="ORF">MML48_3g00017950</name>
</gene>
<organism evidence="1 2">
    <name type="scientific">Holotrichia oblita</name>
    <name type="common">Chafer beetle</name>
    <dbReference type="NCBI Taxonomy" id="644536"/>
    <lineage>
        <taxon>Eukaryota</taxon>
        <taxon>Metazoa</taxon>
        <taxon>Ecdysozoa</taxon>
        <taxon>Arthropoda</taxon>
        <taxon>Hexapoda</taxon>
        <taxon>Insecta</taxon>
        <taxon>Pterygota</taxon>
        <taxon>Neoptera</taxon>
        <taxon>Endopterygota</taxon>
        <taxon>Coleoptera</taxon>
        <taxon>Polyphaga</taxon>
        <taxon>Scarabaeiformia</taxon>
        <taxon>Scarabaeidae</taxon>
        <taxon>Melolonthinae</taxon>
        <taxon>Holotrichia</taxon>
    </lineage>
</organism>
<sequence>MCGIWAIFGLPNLDKSSCFTAFPKISYRGPESWRIEYDQKVKNGYIGFHRLIIVDSTYGMQPMKLHKYPRTTLICNGELYNCKRLAEEFKFEYETLCDVECILHLYNEFGIEKAVKNLDGVFAFCVVDYAKMKVCLARDPYGVRPLFRMRTADGILGICSEAKGLVPIDKELNGHERVLEPFPPGTFEEYQILEDGRVKLLQQASFHGPGLKPAFRPFIPYEDLTDDVLANIRTLFTEAVRKRLMANRRIGCLLSGGLDSSLVASLVVKLLKEMGSPYPVQTFSIGMGDSPDILAARKVADHIGSEHHEIIFTEEDVAKYLDEVIYHLETPDITTVRASMGMYIMSKWIKENTDSTVIFSGEGADEVAQGYIYYRDAPSDEAALEDSKRLLREIYLFDGLRADRTTAAHSLELRVPFLDQQFCYYYLNLPKEMIRPKNGVEKYLIRSAFDSENLLPRDILWRHKEAFSDGVTSRKKTLFQILQGIVETRMTDPFDEAIAAKEHPHCTPKTKEAYYYRQMFEKDYPGLAKSFIPYFWMPRWINVTDPSARFIKHYNAETETNVKTSLKQKGNLNLDCELNQSIVDSDDDDAGSKVQESQEIDPEVQVTNTQPQLDEPESPEPPRVSRSIHKGDNRLTAIKTKNKQTDTEKSLAEYFEAKKAHLDKPSESADEKFLLSLLPDINLMNAHQKRRLKREILELIDKILLEDNSSDSGKSFGPPSVGSLSRSDTQSRPPSSFSYRSASDTQSTTVNVSHVSDTQSSTVLSVPPLSPCNSDGYLYHTFV</sequence>
<name>A0ACB9TBX9_HOLOL</name>
<accession>A0ACB9TBX9</accession>
<protein>
    <submittedName>
        <fullName evidence="1">Asparagine synthetase</fullName>
    </submittedName>
</protein>
<reference evidence="1" key="1">
    <citation type="submission" date="2022-04" db="EMBL/GenBank/DDBJ databases">
        <title>Chromosome-scale genome assembly of Holotrichia oblita Faldermann.</title>
        <authorList>
            <person name="Rongchong L."/>
        </authorList>
    </citation>
    <scope>NUCLEOTIDE SEQUENCE</scope>
    <source>
        <strain evidence="1">81SQS9</strain>
    </source>
</reference>
<evidence type="ECO:0000313" key="2">
    <source>
        <dbReference type="Proteomes" id="UP001056778"/>
    </source>
</evidence>
<evidence type="ECO:0000313" key="1">
    <source>
        <dbReference type="EMBL" id="KAI4464317.1"/>
    </source>
</evidence>